<evidence type="ECO:0000256" key="12">
    <source>
        <dbReference type="ARBA" id="ARBA00065623"/>
    </source>
</evidence>
<dbReference type="Gene3D" id="1.10.555.10">
    <property type="entry name" value="Rho GTPase activation protein"/>
    <property type="match status" value="1"/>
</dbReference>
<evidence type="ECO:0000256" key="3">
    <source>
        <dbReference type="ARBA" id="ARBA00004496"/>
    </source>
</evidence>
<name>A0A8C4EW36_DICLA</name>
<protein>
    <recommendedName>
        <fullName evidence="13">Rho GTPase-activating protein 17</fullName>
    </recommendedName>
    <alternativeName>
        <fullName evidence="14">Rho-type GTPase-activating protein 17</fullName>
    </alternativeName>
</protein>
<dbReference type="AlphaFoldDB" id="A0A8C4EW36"/>
<keyword evidence="7" id="KW-0597">Phosphoprotein</keyword>
<evidence type="ECO:0000313" key="19">
    <source>
        <dbReference type="Ensembl" id="ENSDLAP00005023910.2"/>
    </source>
</evidence>
<evidence type="ECO:0000256" key="9">
    <source>
        <dbReference type="ARBA" id="ARBA00023036"/>
    </source>
</evidence>
<dbReference type="Proteomes" id="UP000694389">
    <property type="component" value="Unassembled WGS sequence"/>
</dbReference>
<dbReference type="FunFam" id="1.20.1270.60:FF:000019">
    <property type="entry name" value="rho GTPase-activating protein 17 isoform X1"/>
    <property type="match status" value="1"/>
</dbReference>
<dbReference type="PANTHER" id="PTHR14130">
    <property type="entry name" value="3BP-1 RELATED RHOGAP"/>
    <property type="match status" value="1"/>
</dbReference>
<evidence type="ECO:0000256" key="6">
    <source>
        <dbReference type="ARBA" id="ARBA00022490"/>
    </source>
</evidence>
<dbReference type="CDD" id="cd04386">
    <property type="entry name" value="RhoGAP_nadrin"/>
    <property type="match status" value="1"/>
</dbReference>
<dbReference type="InterPro" id="IPR027267">
    <property type="entry name" value="AH/BAR_dom_sf"/>
</dbReference>
<feature type="domain" description="BAR" evidence="18">
    <location>
        <begin position="6"/>
        <end position="241"/>
    </location>
</feature>
<evidence type="ECO:0000256" key="5">
    <source>
        <dbReference type="ARBA" id="ARBA00022468"/>
    </source>
</evidence>
<dbReference type="GO" id="GO:0035020">
    <property type="term" value="P:regulation of Rac protein signal transduction"/>
    <property type="evidence" value="ECO:0007669"/>
    <property type="project" value="TreeGrafter"/>
</dbReference>
<dbReference type="GO" id="GO:0007165">
    <property type="term" value="P:signal transduction"/>
    <property type="evidence" value="ECO:0007669"/>
    <property type="project" value="InterPro"/>
</dbReference>
<evidence type="ECO:0000259" key="18">
    <source>
        <dbReference type="PROSITE" id="PS51021"/>
    </source>
</evidence>
<evidence type="ECO:0000256" key="1">
    <source>
        <dbReference type="ARBA" id="ARBA00004170"/>
    </source>
</evidence>
<keyword evidence="8" id="KW-0965">Cell junction</keyword>
<keyword evidence="20" id="KW-1185">Reference proteome</keyword>
<dbReference type="GO" id="GO:0032956">
    <property type="term" value="P:regulation of actin cytoskeleton organization"/>
    <property type="evidence" value="ECO:0007669"/>
    <property type="project" value="TreeGrafter"/>
</dbReference>
<dbReference type="Pfam" id="PF03114">
    <property type="entry name" value="BAR"/>
    <property type="match status" value="1"/>
</dbReference>
<feature type="domain" description="Rho-GAP" evidence="17">
    <location>
        <begin position="247"/>
        <end position="437"/>
    </location>
</feature>
<dbReference type="PROSITE" id="PS50238">
    <property type="entry name" value="RHOGAP"/>
    <property type="match status" value="1"/>
</dbReference>
<feature type="compositionally biased region" description="Low complexity" evidence="16">
    <location>
        <begin position="549"/>
        <end position="578"/>
    </location>
</feature>
<organism evidence="19 20">
    <name type="scientific">Dicentrarchus labrax</name>
    <name type="common">European seabass</name>
    <name type="synonym">Morone labrax</name>
    <dbReference type="NCBI Taxonomy" id="13489"/>
    <lineage>
        <taxon>Eukaryota</taxon>
        <taxon>Metazoa</taxon>
        <taxon>Chordata</taxon>
        <taxon>Craniata</taxon>
        <taxon>Vertebrata</taxon>
        <taxon>Euteleostomi</taxon>
        <taxon>Actinopterygii</taxon>
        <taxon>Neopterygii</taxon>
        <taxon>Teleostei</taxon>
        <taxon>Neoteleostei</taxon>
        <taxon>Acanthomorphata</taxon>
        <taxon>Eupercaria</taxon>
        <taxon>Moronidae</taxon>
        <taxon>Dicentrarchus</taxon>
    </lineage>
</organism>
<evidence type="ECO:0000256" key="15">
    <source>
        <dbReference type="SAM" id="Coils"/>
    </source>
</evidence>
<evidence type="ECO:0000256" key="2">
    <source>
        <dbReference type="ARBA" id="ARBA00004435"/>
    </source>
</evidence>
<reference evidence="19" key="2">
    <citation type="submission" date="2025-09" db="UniProtKB">
        <authorList>
            <consortium name="Ensembl"/>
        </authorList>
    </citation>
    <scope>IDENTIFICATION</scope>
</reference>
<comment type="subunit">
    <text evidence="12">Component of a complex whose core is composed of ARHGAP17, AMOT, PALS1, PATJ and PARD3/PAR3. Interacts with NHERF1, FNBP1, TRIP10, CAPZA (CAPZA1, CAPZA2 or CAPZA3), CAPZB, CD2AP and SH3KBP1/CIN85.</text>
</comment>
<dbReference type="SMART" id="SM00721">
    <property type="entry name" value="BAR"/>
    <property type="match status" value="1"/>
</dbReference>
<evidence type="ECO:0000256" key="10">
    <source>
        <dbReference type="ARBA" id="ARBA00023136"/>
    </source>
</evidence>
<dbReference type="FunFam" id="1.10.555.10:FF:000001">
    <property type="entry name" value="Rho GTPase activating protein 44"/>
    <property type="match status" value="1"/>
</dbReference>
<keyword evidence="5" id="KW-0343">GTPase activation</keyword>
<dbReference type="Pfam" id="PF00620">
    <property type="entry name" value="RhoGAP"/>
    <property type="match status" value="1"/>
</dbReference>
<feature type="region of interest" description="Disordered" evidence="16">
    <location>
        <begin position="516"/>
        <end position="578"/>
    </location>
</feature>
<keyword evidence="15" id="KW-0175">Coiled coil</keyword>
<keyword evidence="4" id="KW-0796">Tight junction</keyword>
<feature type="region of interest" description="Disordered" evidence="16">
    <location>
        <begin position="472"/>
        <end position="491"/>
    </location>
</feature>
<dbReference type="InterPro" id="IPR047165">
    <property type="entry name" value="RHG17/44/SH3BP1-like"/>
</dbReference>
<comment type="subcellular location">
    <subcellularLocation>
        <location evidence="2">Cell junction</location>
        <location evidence="2">Tight junction</location>
    </subcellularLocation>
    <subcellularLocation>
        <location evidence="3">Cytoplasm</location>
    </subcellularLocation>
    <subcellularLocation>
        <location evidence="1">Membrane</location>
        <topology evidence="1">Peripheral membrane protein</topology>
    </subcellularLocation>
</comment>
<gene>
    <name evidence="19" type="primary">arhgap17a</name>
</gene>
<proteinExistence type="predicted"/>
<sequence length="597" mass="66167">MKKQFNRMKQLANQTVGRQVSQSIERRMELVRVVSHNTHKRMVSCLQGHIGAEAEKRHKKLPLTSLSQAMVEGGNQLGEDSLIGKMMEVCGEAENRLASELMQHELQIEKDVLDPLSQLAEVDIPNILKQRKQLAKLVLDYDSARARWLQATKSIISGTNTQALTAKADLLKEEMDEAMNKVELCKDQLAADMYSFFSKEGDYACYFVTLLEAQADYHRKSLTVLENVLPTIQAQQDSWTEKPAFGTGLDEHLKRSGREIALPLEACVMMLLETGMKEEGLFRIAAGASKLKKLKAALDCSTSQLEEFYSDPHAVAGALKSYLRELPEPLMSYQIYDEWIQASSVSDPDKRLQALWVVCDKLPKNNKTNLRYLVKFLSKLAQDSEVNKMTPSNIAIVLGPNLLWAKTEGSLAEMAAATSVHVVAIVEPIIQHADWFFPEDVEFNVSGMFAMPTPASNHNNHLDYDCGTIERKRPGSMVGPENDPTRKDKVSKVSLAHDIRHLLQLIHSDYTLRRGSNTLGRKQHTSPAFQPPLPPVEAQGQGHGAGQVPQLSAEPQPQSQSPSGGSGPEASQHSLAQGLAALAAAQQLLAQHTEELR</sequence>
<reference evidence="19" key="1">
    <citation type="submission" date="2025-08" db="UniProtKB">
        <authorList>
            <consortium name="Ensembl"/>
        </authorList>
    </citation>
    <scope>IDENTIFICATION</scope>
</reference>
<dbReference type="InterPro" id="IPR000198">
    <property type="entry name" value="RhoGAP_dom"/>
</dbReference>
<evidence type="ECO:0000256" key="7">
    <source>
        <dbReference type="ARBA" id="ARBA00022553"/>
    </source>
</evidence>
<evidence type="ECO:0000256" key="11">
    <source>
        <dbReference type="ARBA" id="ARBA00055904"/>
    </source>
</evidence>
<evidence type="ECO:0000256" key="14">
    <source>
        <dbReference type="ARBA" id="ARBA00083392"/>
    </source>
</evidence>
<keyword evidence="9" id="KW-0729">SH3-binding</keyword>
<evidence type="ECO:0000313" key="20">
    <source>
        <dbReference type="Proteomes" id="UP000694389"/>
    </source>
</evidence>
<evidence type="ECO:0000259" key="17">
    <source>
        <dbReference type="PROSITE" id="PS50238"/>
    </source>
</evidence>
<accession>A0A8C4EW36</accession>
<dbReference type="GeneTree" id="ENSGT00940000156201"/>
<dbReference type="GO" id="GO:0005923">
    <property type="term" value="C:bicellular tight junction"/>
    <property type="evidence" value="ECO:0007669"/>
    <property type="project" value="UniProtKB-SubCell"/>
</dbReference>
<evidence type="ECO:0000256" key="8">
    <source>
        <dbReference type="ARBA" id="ARBA00022949"/>
    </source>
</evidence>
<dbReference type="Ensembl" id="ENSDLAT00005025579.2">
    <property type="protein sequence ID" value="ENSDLAP00005023910.2"/>
    <property type="gene ID" value="ENSDLAG00005010579.2"/>
</dbReference>
<dbReference type="InterPro" id="IPR008936">
    <property type="entry name" value="Rho_GTPase_activation_prot"/>
</dbReference>
<dbReference type="SMART" id="SM00324">
    <property type="entry name" value="RhoGAP"/>
    <property type="match status" value="1"/>
</dbReference>
<dbReference type="SUPFAM" id="SSF103657">
    <property type="entry name" value="BAR/IMD domain-like"/>
    <property type="match status" value="1"/>
</dbReference>
<dbReference type="GO" id="GO:0005829">
    <property type="term" value="C:cytosol"/>
    <property type="evidence" value="ECO:0007669"/>
    <property type="project" value="TreeGrafter"/>
</dbReference>
<keyword evidence="6" id="KW-0963">Cytoplasm</keyword>
<dbReference type="PROSITE" id="PS51021">
    <property type="entry name" value="BAR"/>
    <property type="match status" value="1"/>
</dbReference>
<evidence type="ECO:0000256" key="4">
    <source>
        <dbReference type="ARBA" id="ARBA00022427"/>
    </source>
</evidence>
<comment type="function">
    <text evidence="11">Rho GTPase-activating protein involved in the maintenance of tight junction by regulating the activity of CDC42, thereby playing a central role in apical polarity of epithelial cells. Specifically acts as a GTPase activator for the CDC42 GTPase by converting it to an inactive GDP-bound state. The complex formed with AMOT acts by regulating the uptake of polarity proteins at tight junctions, possibly by deciding whether tight junction transmembrane proteins are recycled back to the plasma membrane or sent elsewhere. Participates in the Ca(2+)-dependent regulation of exocytosis, possibly by catalyzing GTPase activity of Rho family proteins and by inducing the reorganization of the cortical actin filaments. Acts as a GTPase activator in vitro for RAC1.</text>
</comment>
<keyword evidence="10" id="KW-0472">Membrane</keyword>
<dbReference type="GO" id="GO:0016020">
    <property type="term" value="C:membrane"/>
    <property type="evidence" value="ECO:0007669"/>
    <property type="project" value="UniProtKB-SubCell"/>
</dbReference>
<dbReference type="SUPFAM" id="SSF48350">
    <property type="entry name" value="GTPase activation domain, GAP"/>
    <property type="match status" value="1"/>
</dbReference>
<dbReference type="PANTHER" id="PTHR14130:SF3">
    <property type="entry name" value="RHO GTPASE-ACTIVATING PROTEIN 17"/>
    <property type="match status" value="1"/>
</dbReference>
<dbReference type="Gene3D" id="1.20.1270.60">
    <property type="entry name" value="Arfaptin homology (AH) domain/BAR domain"/>
    <property type="match status" value="1"/>
</dbReference>
<dbReference type="GO" id="GO:0017124">
    <property type="term" value="F:SH3 domain binding"/>
    <property type="evidence" value="ECO:0007669"/>
    <property type="project" value="UniProtKB-KW"/>
</dbReference>
<dbReference type="InterPro" id="IPR004148">
    <property type="entry name" value="BAR_dom"/>
</dbReference>
<feature type="compositionally biased region" description="Polar residues" evidence="16">
    <location>
        <begin position="516"/>
        <end position="528"/>
    </location>
</feature>
<dbReference type="GO" id="GO:0005096">
    <property type="term" value="F:GTPase activator activity"/>
    <property type="evidence" value="ECO:0007669"/>
    <property type="project" value="UniProtKB-KW"/>
</dbReference>
<feature type="coiled-coil region" evidence="15">
    <location>
        <begin position="161"/>
        <end position="188"/>
    </location>
</feature>
<evidence type="ECO:0000256" key="13">
    <source>
        <dbReference type="ARBA" id="ARBA00070237"/>
    </source>
</evidence>
<evidence type="ECO:0000256" key="16">
    <source>
        <dbReference type="SAM" id="MobiDB-lite"/>
    </source>
</evidence>